<feature type="domain" description="Cytidyltransferase-like" evidence="9">
    <location>
        <begin position="14"/>
        <end position="148"/>
    </location>
</feature>
<proteinExistence type="inferred from homology"/>
<dbReference type="GeneID" id="15804795"/>
<comment type="similarity">
    <text evidence="1">Belongs to the cytidylyltransferase family.</text>
</comment>
<dbReference type="AlphaFoldDB" id="L0B0H0"/>
<dbReference type="GO" id="GO:0031210">
    <property type="term" value="F:phosphatidylcholine binding"/>
    <property type="evidence" value="ECO:0007669"/>
    <property type="project" value="TreeGrafter"/>
</dbReference>
<feature type="domain" description="Cytidyltransferase-like" evidence="9">
    <location>
        <begin position="312"/>
        <end position="436"/>
    </location>
</feature>
<dbReference type="CDD" id="cd02174">
    <property type="entry name" value="CCT"/>
    <property type="match status" value="1"/>
</dbReference>
<protein>
    <recommendedName>
        <fullName evidence="8">choline-phosphate cytidylyltransferase</fullName>
        <ecNumber evidence="8">2.7.7.15</ecNumber>
    </recommendedName>
</protein>
<keyword evidence="5" id="KW-0443">Lipid metabolism</keyword>
<keyword evidence="4 10" id="KW-0548">Nucleotidyltransferase</keyword>
<dbReference type="EMBL" id="CP001670">
    <property type="protein sequence ID" value="AFZ80634.1"/>
    <property type="molecule type" value="Genomic_DNA"/>
</dbReference>
<evidence type="ECO:0000256" key="6">
    <source>
        <dbReference type="ARBA" id="ARBA00023209"/>
    </source>
</evidence>
<evidence type="ECO:0000256" key="3">
    <source>
        <dbReference type="ARBA" id="ARBA00022679"/>
    </source>
</evidence>
<sequence length="537" mass="61930">MEEVDDRTYRIYSDGVFDMLHLGQMRQLEQAKKMFKNVTLVVGVTDDDETVQLKGQVVNNISERVEMLRHIKWVDEIIAPCPWVITREHMEKHKIDYVAHDDLPYTSCQKKSLTSEDEEQDIYRWLKDEGLFKATQRTKGISTTECVARILQNYEDYIDRSLETGMKPSDLNIGITTAKSIAIKKRLHRLVDKLSELITKCTLTDEPLGSGFEIRLQNIKSALFGAVSQWSSRYNSALKSFVGMDDASDISDSPEYTWYYDSDDSSNEPSLPIAASLESSTTVHTCESIVPVESTQSIDDATEFARSCVCIYTFGVFDLLHYGHARHFEYIKGLFPNSKLIVGVSSDENSITYKGRLIQKLKDRAATLSHIKWIDQILAPCPWTVTREFVEEHGITYVVNSKDFKDYADAETLKWLKESDKLIDVPKTPGISTSNIMLRILKNYELYIQRSLDRGVCREDLNLGYAAASSFRVKISIRNWQKKLYEEIYKVTLTDHHVGHEFDRNLDLLINKVIYVMDTWRRDYKQLISDFINYIRG</sequence>
<dbReference type="Proteomes" id="UP000031512">
    <property type="component" value="Chromosome 3"/>
</dbReference>
<accession>L0B0H0</accession>
<evidence type="ECO:0000256" key="2">
    <source>
        <dbReference type="ARBA" id="ARBA00022516"/>
    </source>
</evidence>
<dbReference type="Gene3D" id="3.40.50.620">
    <property type="entry name" value="HUPs"/>
    <property type="match status" value="2"/>
</dbReference>
<dbReference type="EC" id="2.7.7.15" evidence="8"/>
<organism evidence="10 11">
    <name type="scientific">Theileria equi strain WA</name>
    <dbReference type="NCBI Taxonomy" id="1537102"/>
    <lineage>
        <taxon>Eukaryota</taxon>
        <taxon>Sar</taxon>
        <taxon>Alveolata</taxon>
        <taxon>Apicomplexa</taxon>
        <taxon>Aconoidasida</taxon>
        <taxon>Piroplasmida</taxon>
        <taxon>Theileriidae</taxon>
        <taxon>Theileria</taxon>
    </lineage>
</organism>
<dbReference type="RefSeq" id="XP_004830300.1">
    <property type="nucleotide sequence ID" value="XM_004830243.1"/>
</dbReference>
<dbReference type="PANTHER" id="PTHR10739:SF13">
    <property type="entry name" value="CHOLINE-PHOSPHATE CYTIDYLYLTRANSFERASE"/>
    <property type="match status" value="1"/>
</dbReference>
<keyword evidence="3 10" id="KW-0808">Transferase</keyword>
<dbReference type="KEGG" id="beq:BEWA_000390"/>
<dbReference type="OrthoDB" id="17102at2759"/>
<keyword evidence="6" id="KW-0594">Phospholipid biosynthesis</keyword>
<evidence type="ECO:0000259" key="9">
    <source>
        <dbReference type="Pfam" id="PF01467"/>
    </source>
</evidence>
<dbReference type="STRING" id="1537102.L0B0H0"/>
<evidence type="ECO:0000256" key="8">
    <source>
        <dbReference type="ARBA" id="ARBA00026101"/>
    </source>
</evidence>
<evidence type="ECO:0000256" key="4">
    <source>
        <dbReference type="ARBA" id="ARBA00022695"/>
    </source>
</evidence>
<dbReference type="InterPro" id="IPR014729">
    <property type="entry name" value="Rossmann-like_a/b/a_fold"/>
</dbReference>
<evidence type="ECO:0000313" key="11">
    <source>
        <dbReference type="Proteomes" id="UP000031512"/>
    </source>
</evidence>
<evidence type="ECO:0000256" key="7">
    <source>
        <dbReference type="ARBA" id="ARBA00023264"/>
    </source>
</evidence>
<dbReference type="GO" id="GO:0004105">
    <property type="term" value="F:choline-phosphate cytidylyltransferase activity"/>
    <property type="evidence" value="ECO:0007669"/>
    <property type="project" value="UniProtKB-EC"/>
</dbReference>
<keyword evidence="11" id="KW-1185">Reference proteome</keyword>
<evidence type="ECO:0000313" key="10">
    <source>
        <dbReference type="EMBL" id="AFZ80634.1"/>
    </source>
</evidence>
<evidence type="ECO:0000256" key="1">
    <source>
        <dbReference type="ARBA" id="ARBA00010101"/>
    </source>
</evidence>
<dbReference type="eggNOG" id="KOG2804">
    <property type="taxonomic scope" value="Eukaryota"/>
</dbReference>
<name>L0B0H0_THEEQ</name>
<keyword evidence="7" id="KW-1208">Phospholipid metabolism</keyword>
<dbReference type="InterPro" id="IPR041723">
    <property type="entry name" value="CCT"/>
</dbReference>
<dbReference type="Pfam" id="PF01467">
    <property type="entry name" value="CTP_transf_like"/>
    <property type="match status" value="2"/>
</dbReference>
<dbReference type="VEuPathDB" id="PiroplasmaDB:BEWA_000390"/>
<gene>
    <name evidence="10" type="ORF">BEWA_000390</name>
</gene>
<dbReference type="NCBIfam" id="TIGR00125">
    <property type="entry name" value="cyt_tran_rel"/>
    <property type="match status" value="2"/>
</dbReference>
<dbReference type="SUPFAM" id="SSF52374">
    <property type="entry name" value="Nucleotidylyl transferase"/>
    <property type="match status" value="2"/>
</dbReference>
<reference evidence="10 11" key="1">
    <citation type="journal article" date="2012" name="BMC Genomics">
        <title>Comparative genomic analysis and phylogenetic position of Theileria equi.</title>
        <authorList>
            <person name="Kappmeyer L.S."/>
            <person name="Thiagarajan M."/>
            <person name="Herndon D.R."/>
            <person name="Ramsay J.D."/>
            <person name="Caler E."/>
            <person name="Djikeng A."/>
            <person name="Gillespie J.J."/>
            <person name="Lau A.O."/>
            <person name="Roalson E.H."/>
            <person name="Silva J.C."/>
            <person name="Silva M.G."/>
            <person name="Suarez C.E."/>
            <person name="Ueti M.W."/>
            <person name="Nene V.M."/>
            <person name="Mealey R.H."/>
            <person name="Knowles D.P."/>
            <person name="Brayton K.A."/>
        </authorList>
    </citation>
    <scope>NUCLEOTIDE SEQUENCE [LARGE SCALE GENOMIC DNA]</scope>
    <source>
        <strain evidence="10 11">WA</strain>
    </source>
</reference>
<dbReference type="InterPro" id="IPR045049">
    <property type="entry name" value="Pcy1-like"/>
</dbReference>
<dbReference type="PANTHER" id="PTHR10739">
    <property type="entry name" value="CYTIDYLYLTRANSFERASE"/>
    <property type="match status" value="1"/>
</dbReference>
<dbReference type="InterPro" id="IPR004821">
    <property type="entry name" value="Cyt_trans-like"/>
</dbReference>
<evidence type="ECO:0000256" key="5">
    <source>
        <dbReference type="ARBA" id="ARBA00023098"/>
    </source>
</evidence>
<keyword evidence="2" id="KW-0444">Lipid biosynthesis</keyword>